<protein>
    <recommendedName>
        <fullName evidence="9">DAGKc domain-containing protein</fullName>
    </recommendedName>
</protein>
<keyword evidence="7" id="KW-0594">Phospholipid biosynthesis</keyword>
<name>A0A0D0PXV6_KITGR</name>
<dbReference type="SMART" id="SM00046">
    <property type="entry name" value="DAGKc"/>
    <property type="match status" value="1"/>
</dbReference>
<evidence type="ECO:0000256" key="1">
    <source>
        <dbReference type="ARBA" id="ARBA00001946"/>
    </source>
</evidence>
<evidence type="ECO:0000256" key="2">
    <source>
        <dbReference type="ARBA" id="ARBA00005983"/>
    </source>
</evidence>
<comment type="caution">
    <text evidence="10">The sequence shown here is derived from an EMBL/GenBank/DDBJ whole genome shotgun (WGS) entry which is preliminary data.</text>
</comment>
<keyword evidence="7" id="KW-0444">Lipid biosynthesis</keyword>
<dbReference type="InterPro" id="IPR050187">
    <property type="entry name" value="Lipid_Phosphate_FormReg"/>
</dbReference>
<dbReference type="GO" id="GO:0008654">
    <property type="term" value="P:phospholipid biosynthetic process"/>
    <property type="evidence" value="ECO:0007669"/>
    <property type="project" value="UniProtKB-KW"/>
</dbReference>
<dbReference type="SUPFAM" id="SSF111331">
    <property type="entry name" value="NAD kinase/diacylglycerol kinase-like"/>
    <property type="match status" value="1"/>
</dbReference>
<dbReference type="InterPro" id="IPR016064">
    <property type="entry name" value="NAD/diacylglycerol_kinase_sf"/>
</dbReference>
<comment type="similarity">
    <text evidence="2">Belongs to the diacylglycerol/lipid kinase family.</text>
</comment>
<dbReference type="PATRIC" id="fig|2064.6.peg.6954"/>
<dbReference type="InterPro" id="IPR017438">
    <property type="entry name" value="ATP-NAD_kinase_N"/>
</dbReference>
<reference evidence="10 11" key="1">
    <citation type="submission" date="2015-02" db="EMBL/GenBank/DDBJ databases">
        <title>Draft genome sequence of Kitasatospora griseola MF730-N6, a bafilomycin, terpentecin and satosporin producer.</title>
        <authorList>
            <person name="Arens J.C."/>
            <person name="Haltli B."/>
            <person name="Kerr R.G."/>
        </authorList>
    </citation>
    <scope>NUCLEOTIDE SEQUENCE [LARGE SCALE GENOMIC DNA]</scope>
    <source>
        <strain evidence="10 11">MF730-N6</strain>
    </source>
</reference>
<dbReference type="PROSITE" id="PS50146">
    <property type="entry name" value="DAGK"/>
    <property type="match status" value="1"/>
</dbReference>
<dbReference type="PANTHER" id="PTHR12358">
    <property type="entry name" value="SPHINGOSINE KINASE"/>
    <property type="match status" value="1"/>
</dbReference>
<sequence length="315" mass="33048">MMVAGPWARRGVLIANPVAGRQDPALIDAVIRHCSPLVAELNVVLTSGSGAAQATARDCVGDADLVVVVGGDGTTREVASGLARAAGEDPAADLPAMVNVPAGTGNSFYREIWSDRPWQEVLSSSLSGAGPRLRRVDMARIRETDTLALLGACSGLVAEALITAARLPELAGRDRYREAVALTLRTFEAYPGRVLVDGTVVHDGAAVLANVGGGRYRGGQFKVLPHSVLDDGLLDVCVVGGDLDPRELPGLTARGDHVGRPEVVYARGRRIVIERTDGSPLTFEHDGELVRTSASRYTIEVLPNVLPVLAPSGTV</sequence>
<dbReference type="OrthoDB" id="142078at2"/>
<keyword evidence="4" id="KW-0547">Nucleotide-binding</keyword>
<dbReference type="STRING" id="2064.TR51_32870"/>
<dbReference type="Pfam" id="PF19279">
    <property type="entry name" value="YegS_C"/>
    <property type="match status" value="1"/>
</dbReference>
<keyword evidence="11" id="KW-1185">Reference proteome</keyword>
<proteinExistence type="inferred from homology"/>
<keyword evidence="3" id="KW-0808">Transferase</keyword>
<evidence type="ECO:0000256" key="6">
    <source>
        <dbReference type="ARBA" id="ARBA00022840"/>
    </source>
</evidence>
<dbReference type="EMBL" id="JXZB01000004">
    <property type="protein sequence ID" value="KIQ63448.1"/>
    <property type="molecule type" value="Genomic_DNA"/>
</dbReference>
<accession>A0A0D0PXV6</accession>
<comment type="cofactor">
    <cofactor evidence="1">
        <name>Mg(2+)</name>
        <dbReference type="ChEBI" id="CHEBI:18420"/>
    </cofactor>
</comment>
<dbReference type="Pfam" id="PF00781">
    <property type="entry name" value="DAGK_cat"/>
    <property type="match status" value="1"/>
</dbReference>
<dbReference type="Proteomes" id="UP000032066">
    <property type="component" value="Unassembled WGS sequence"/>
</dbReference>
<evidence type="ECO:0000256" key="5">
    <source>
        <dbReference type="ARBA" id="ARBA00022777"/>
    </source>
</evidence>
<gene>
    <name evidence="10" type="ORF">TR51_32870</name>
</gene>
<dbReference type="Gene3D" id="3.40.50.10330">
    <property type="entry name" value="Probable inorganic polyphosphate/atp-NAD kinase, domain 1"/>
    <property type="match status" value="1"/>
</dbReference>
<dbReference type="PANTHER" id="PTHR12358:SF54">
    <property type="entry name" value="SPHINGOSINE KINASE RELATED PROTEIN"/>
    <property type="match status" value="1"/>
</dbReference>
<keyword evidence="5" id="KW-0418">Kinase</keyword>
<evidence type="ECO:0000259" key="9">
    <source>
        <dbReference type="PROSITE" id="PS50146"/>
    </source>
</evidence>
<evidence type="ECO:0000256" key="8">
    <source>
        <dbReference type="ARBA" id="ARBA00023264"/>
    </source>
</evidence>
<evidence type="ECO:0000256" key="4">
    <source>
        <dbReference type="ARBA" id="ARBA00022741"/>
    </source>
</evidence>
<organism evidence="10 11">
    <name type="scientific">Kitasatospora griseola</name>
    <name type="common">Streptomyces griseolosporeus</name>
    <dbReference type="NCBI Taxonomy" id="2064"/>
    <lineage>
        <taxon>Bacteria</taxon>
        <taxon>Bacillati</taxon>
        <taxon>Actinomycetota</taxon>
        <taxon>Actinomycetes</taxon>
        <taxon>Kitasatosporales</taxon>
        <taxon>Streptomycetaceae</taxon>
        <taxon>Kitasatospora</taxon>
    </lineage>
</organism>
<dbReference type="InterPro" id="IPR001206">
    <property type="entry name" value="Diacylglycerol_kinase_cat_dom"/>
</dbReference>
<dbReference type="InterPro" id="IPR045540">
    <property type="entry name" value="YegS/DAGK_C"/>
</dbReference>
<dbReference type="GO" id="GO:0005524">
    <property type="term" value="F:ATP binding"/>
    <property type="evidence" value="ECO:0007669"/>
    <property type="project" value="UniProtKB-KW"/>
</dbReference>
<dbReference type="GO" id="GO:0016301">
    <property type="term" value="F:kinase activity"/>
    <property type="evidence" value="ECO:0007669"/>
    <property type="project" value="UniProtKB-KW"/>
</dbReference>
<evidence type="ECO:0000256" key="3">
    <source>
        <dbReference type="ARBA" id="ARBA00022679"/>
    </source>
</evidence>
<keyword evidence="7" id="KW-0443">Lipid metabolism</keyword>
<evidence type="ECO:0000256" key="7">
    <source>
        <dbReference type="ARBA" id="ARBA00023209"/>
    </source>
</evidence>
<feature type="domain" description="DAGKc" evidence="9">
    <location>
        <begin position="6"/>
        <end position="144"/>
    </location>
</feature>
<evidence type="ECO:0000313" key="10">
    <source>
        <dbReference type="EMBL" id="KIQ63448.1"/>
    </source>
</evidence>
<dbReference type="Gene3D" id="2.60.200.40">
    <property type="match status" value="1"/>
</dbReference>
<dbReference type="AlphaFoldDB" id="A0A0D0PXV6"/>
<keyword evidence="8" id="KW-1208">Phospholipid metabolism</keyword>
<evidence type="ECO:0000313" key="11">
    <source>
        <dbReference type="Proteomes" id="UP000032066"/>
    </source>
</evidence>
<keyword evidence="6" id="KW-0067">ATP-binding</keyword>
<dbReference type="RefSeq" id="WP_043915813.1">
    <property type="nucleotide sequence ID" value="NZ_JXZB01000004.1"/>
</dbReference>